<organism evidence="1 2">
    <name type="scientific">Panagrolaimus sp. JU765</name>
    <dbReference type="NCBI Taxonomy" id="591449"/>
    <lineage>
        <taxon>Eukaryota</taxon>
        <taxon>Metazoa</taxon>
        <taxon>Ecdysozoa</taxon>
        <taxon>Nematoda</taxon>
        <taxon>Chromadorea</taxon>
        <taxon>Rhabditida</taxon>
        <taxon>Tylenchina</taxon>
        <taxon>Panagrolaimomorpha</taxon>
        <taxon>Panagrolaimoidea</taxon>
        <taxon>Panagrolaimidae</taxon>
        <taxon>Panagrolaimus</taxon>
    </lineage>
</organism>
<dbReference type="WBParaSite" id="JU765_v2.g13984.t1">
    <property type="protein sequence ID" value="JU765_v2.g13984.t1"/>
    <property type="gene ID" value="JU765_v2.g13984"/>
</dbReference>
<accession>A0AC34Q8G8</accession>
<sequence>MRPDPEKKESYIKMHPEFCQISKAEPTLIIFNDNEFSASNFFLLGYPIIAFIILGTKVDARNGDNNKKAHWSETRARRGTSFFWLIETHTSNKAP</sequence>
<evidence type="ECO:0000313" key="2">
    <source>
        <dbReference type="WBParaSite" id="JU765_v2.g13984.t1"/>
    </source>
</evidence>
<protein>
    <submittedName>
        <fullName evidence="2">Uncharacterized protein</fullName>
    </submittedName>
</protein>
<evidence type="ECO:0000313" key="1">
    <source>
        <dbReference type="Proteomes" id="UP000887576"/>
    </source>
</evidence>
<reference evidence="2" key="1">
    <citation type="submission" date="2022-11" db="UniProtKB">
        <authorList>
            <consortium name="WormBaseParasite"/>
        </authorList>
    </citation>
    <scope>IDENTIFICATION</scope>
</reference>
<name>A0AC34Q8G8_9BILA</name>
<proteinExistence type="predicted"/>
<dbReference type="Proteomes" id="UP000887576">
    <property type="component" value="Unplaced"/>
</dbReference>